<gene>
    <name evidence="1" type="ORF">NX720_08060</name>
</gene>
<evidence type="ECO:0000313" key="2">
    <source>
        <dbReference type="Proteomes" id="UP001163255"/>
    </source>
</evidence>
<dbReference type="SUPFAM" id="SSF143100">
    <property type="entry name" value="TTHA1013/TTHA0281-like"/>
    <property type="match status" value="1"/>
</dbReference>
<dbReference type="Proteomes" id="UP001163255">
    <property type="component" value="Chromosome"/>
</dbReference>
<dbReference type="InterPro" id="IPR010985">
    <property type="entry name" value="Ribbon_hlx_hlx"/>
</dbReference>
<dbReference type="SUPFAM" id="SSF47598">
    <property type="entry name" value="Ribbon-helix-helix"/>
    <property type="match status" value="1"/>
</dbReference>
<dbReference type="RefSeq" id="WP_262600580.1">
    <property type="nucleotide sequence ID" value="NZ_CP103300.1"/>
</dbReference>
<dbReference type="Pfam" id="PF05534">
    <property type="entry name" value="HicB"/>
    <property type="match status" value="1"/>
</dbReference>
<protein>
    <submittedName>
        <fullName evidence="1">Type II toxin-antitoxin system HicB family antitoxin</fullName>
    </submittedName>
</protein>
<proteinExistence type="predicted"/>
<dbReference type="EMBL" id="CP103300">
    <property type="protein sequence ID" value="UYM17848.1"/>
    <property type="molecule type" value="Genomic_DNA"/>
</dbReference>
<accession>A0ABY6H0V2</accession>
<name>A0ABY6H0V2_9GAMM</name>
<keyword evidence="2" id="KW-1185">Reference proteome</keyword>
<organism evidence="1 2">
    <name type="scientific">Endozoicomonas euniceicola</name>
    <dbReference type="NCBI Taxonomy" id="1234143"/>
    <lineage>
        <taxon>Bacteria</taxon>
        <taxon>Pseudomonadati</taxon>
        <taxon>Pseudomonadota</taxon>
        <taxon>Gammaproteobacteria</taxon>
        <taxon>Oceanospirillales</taxon>
        <taxon>Endozoicomonadaceae</taxon>
        <taxon>Endozoicomonas</taxon>
    </lineage>
</organism>
<evidence type="ECO:0000313" key="1">
    <source>
        <dbReference type="EMBL" id="UYM17848.1"/>
    </source>
</evidence>
<dbReference type="InterPro" id="IPR008651">
    <property type="entry name" value="Uncharacterised_HicB"/>
</dbReference>
<sequence>MNTMKYKEYIARIEYDNEDRIFVGHLAGIQDIVGFHASTVDELEKAFHEAVDNYLAISHKTGRPVQRPYSGNLMLRVTPEVHAAAATAAKANGKSLNQWASEVLGNASQL</sequence>
<reference evidence="1" key="1">
    <citation type="submission" date="2022-10" db="EMBL/GenBank/DDBJ databases">
        <title>Completed Genome Sequence of two octocoral isolated bacterium, Endozoicomonas euniceicola EF212T and Endozoicomonas gorgoniicola PS125T.</title>
        <authorList>
            <person name="Chiou Y.-J."/>
            <person name="Chen Y.-H."/>
        </authorList>
    </citation>
    <scope>NUCLEOTIDE SEQUENCE</scope>
    <source>
        <strain evidence="1">EF212</strain>
    </source>
</reference>
<dbReference type="InterPro" id="IPR035069">
    <property type="entry name" value="TTHA1013/TTHA0281-like"/>
</dbReference>